<evidence type="ECO:0000259" key="10">
    <source>
        <dbReference type="Pfam" id="PF08533"/>
    </source>
</evidence>
<dbReference type="SUPFAM" id="SSF51011">
    <property type="entry name" value="Glycosyl hydrolase domain"/>
    <property type="match status" value="1"/>
</dbReference>
<dbReference type="GO" id="GO:0046872">
    <property type="term" value="F:metal ion binding"/>
    <property type="evidence" value="ECO:0007669"/>
    <property type="project" value="UniProtKB-KW"/>
</dbReference>
<dbReference type="Pfam" id="PF08533">
    <property type="entry name" value="Glyco_hydro_42C"/>
    <property type="match status" value="1"/>
</dbReference>
<protein>
    <recommendedName>
        <fullName evidence="3">beta-galactosidase</fullName>
        <ecNumber evidence="3">3.2.1.23</ecNumber>
    </recommendedName>
</protein>
<dbReference type="Gene3D" id="3.40.50.880">
    <property type="match status" value="1"/>
</dbReference>
<evidence type="ECO:0000256" key="5">
    <source>
        <dbReference type="ARBA" id="ARBA00022801"/>
    </source>
</evidence>
<feature type="domain" description="Beta-galactosidase trimerisation" evidence="9">
    <location>
        <begin position="99"/>
        <end position="303"/>
    </location>
</feature>
<keyword evidence="6" id="KW-0862">Zinc</keyword>
<evidence type="ECO:0000259" key="9">
    <source>
        <dbReference type="Pfam" id="PF08532"/>
    </source>
</evidence>
<dbReference type="GO" id="GO:0006012">
    <property type="term" value="P:galactose metabolic process"/>
    <property type="evidence" value="ECO:0007669"/>
    <property type="project" value="InterPro"/>
</dbReference>
<reference evidence="11 12" key="1">
    <citation type="journal article" date="2014" name="Genome Announc.">
        <title>Draft Genome Sequence of Bacteroides reticulotermitis Strain JCM 10512T, Isolated from the Gut of a Termite.</title>
        <authorList>
            <person name="Yuki M."/>
            <person name="Oshima K."/>
            <person name="Suda W."/>
            <person name="Sakamoto M."/>
            <person name="Iida T."/>
            <person name="Hattori M."/>
            <person name="Ohkuma M."/>
        </authorList>
    </citation>
    <scope>NUCLEOTIDE SEQUENCE [LARGE SCALE GENOMIC DNA]</scope>
    <source>
        <strain evidence="11 12">JCM 10512</strain>
    </source>
</reference>
<keyword evidence="7" id="KW-0326">Glycosidase</keyword>
<dbReference type="GO" id="GO:0004565">
    <property type="term" value="F:beta-galactosidase activity"/>
    <property type="evidence" value="ECO:0007669"/>
    <property type="project" value="UniProtKB-EC"/>
</dbReference>
<dbReference type="PANTHER" id="PTHR36447">
    <property type="entry name" value="BETA-GALACTOSIDASE GANA"/>
    <property type="match status" value="1"/>
</dbReference>
<dbReference type="AlphaFoldDB" id="W4US29"/>
<dbReference type="Pfam" id="PF02449">
    <property type="entry name" value="Glyco_hydro_42"/>
    <property type="match status" value="1"/>
</dbReference>
<dbReference type="STRING" id="1445607.JCM10512_2067"/>
<dbReference type="PANTHER" id="PTHR36447:SF2">
    <property type="entry name" value="BETA-GALACTOSIDASE YESZ"/>
    <property type="match status" value="1"/>
</dbReference>
<evidence type="ECO:0000259" key="8">
    <source>
        <dbReference type="Pfam" id="PF02449"/>
    </source>
</evidence>
<sequence>MELQPGQVNWGSINPQPLPGAVRLWMWSVFAGGGDFICTYRYRQPLYGTEQYHYGIVGTDGVTVTPGGREYETFIKEIRELRKHYSPRETKPVDYLARRTAILFNHENSWSIERQKQNRTWDTFAHVEKYYRTLKSFGAPVDFISEAKQLSDYPVVIVPAYQLADPALVSQWTEYVKNGGNLILTCRTAHKDRYGRLPEIPFGEMLTPLTGNRMDFFDLLLPENPGKVMMNSQAYSWNTWGEVLIPASDAQVWATYADEYYAGKPAVTFRKLGKGTVTYVGVDTHDGALEKDLLKQLYAQLQIPVMDLPYGVTLEYRNGLGIVLNYSDRPYTFALPQGAKALVGSTEIPTAGVLVFSFKK</sequence>
<dbReference type="SUPFAM" id="SSF51445">
    <property type="entry name" value="(Trans)glycosidases"/>
    <property type="match status" value="1"/>
</dbReference>
<dbReference type="SUPFAM" id="SSF52317">
    <property type="entry name" value="Class I glutamine amidotransferase-like"/>
    <property type="match status" value="1"/>
</dbReference>
<dbReference type="CDD" id="cd03143">
    <property type="entry name" value="A4_beta-galactosidase_middle_domain"/>
    <property type="match status" value="1"/>
</dbReference>
<dbReference type="InterPro" id="IPR017853">
    <property type="entry name" value="GH"/>
</dbReference>
<evidence type="ECO:0000256" key="1">
    <source>
        <dbReference type="ARBA" id="ARBA00001412"/>
    </source>
</evidence>
<dbReference type="Pfam" id="PF08532">
    <property type="entry name" value="Glyco_hydro_42M"/>
    <property type="match status" value="1"/>
</dbReference>
<comment type="caution">
    <text evidence="11">The sequence shown here is derived from an EMBL/GenBank/DDBJ whole genome shotgun (WGS) entry which is preliminary data.</text>
</comment>
<feature type="domain" description="Glycoside hydrolase family 42 N-terminal" evidence="8">
    <location>
        <begin position="1"/>
        <end position="80"/>
    </location>
</feature>
<comment type="catalytic activity">
    <reaction evidence="1">
        <text>Hydrolysis of terminal non-reducing beta-D-galactose residues in beta-D-galactosides.</text>
        <dbReference type="EC" id="3.2.1.23"/>
    </reaction>
</comment>
<dbReference type="GO" id="GO:0009341">
    <property type="term" value="C:beta-galactosidase complex"/>
    <property type="evidence" value="ECO:0007669"/>
    <property type="project" value="InterPro"/>
</dbReference>
<dbReference type="Proteomes" id="UP000019131">
    <property type="component" value="Unassembled WGS sequence"/>
</dbReference>
<keyword evidence="5" id="KW-0378">Hydrolase</keyword>
<proteinExistence type="inferred from homology"/>
<dbReference type="InterPro" id="IPR013529">
    <property type="entry name" value="Glyco_hydro_42_N"/>
</dbReference>
<dbReference type="EC" id="3.2.1.23" evidence="3"/>
<evidence type="ECO:0000256" key="2">
    <source>
        <dbReference type="ARBA" id="ARBA00005940"/>
    </source>
</evidence>
<keyword evidence="4" id="KW-0479">Metal-binding</keyword>
<name>W4US29_9BACE</name>
<accession>W4US29</accession>
<dbReference type="InterPro" id="IPR029062">
    <property type="entry name" value="Class_I_gatase-like"/>
</dbReference>
<dbReference type="Gene3D" id="2.60.40.1180">
    <property type="entry name" value="Golgi alpha-mannosidase II"/>
    <property type="match status" value="1"/>
</dbReference>
<organism evidence="11 12">
    <name type="scientific">Bacteroides reticulotermitis JCM 10512</name>
    <dbReference type="NCBI Taxonomy" id="1445607"/>
    <lineage>
        <taxon>Bacteria</taxon>
        <taxon>Pseudomonadati</taxon>
        <taxon>Bacteroidota</taxon>
        <taxon>Bacteroidia</taxon>
        <taxon>Bacteroidales</taxon>
        <taxon>Bacteroidaceae</taxon>
        <taxon>Bacteroides</taxon>
    </lineage>
</organism>
<keyword evidence="12" id="KW-1185">Reference proteome</keyword>
<dbReference type="Gene3D" id="3.20.20.80">
    <property type="entry name" value="Glycosidases"/>
    <property type="match status" value="1"/>
</dbReference>
<evidence type="ECO:0000313" key="11">
    <source>
        <dbReference type="EMBL" id="GAE83771.1"/>
    </source>
</evidence>
<dbReference type="InterPro" id="IPR013738">
    <property type="entry name" value="Beta_galactosidase_Trimer"/>
</dbReference>
<gene>
    <name evidence="11" type="ORF">JCM10512_2067</name>
</gene>
<feature type="domain" description="Beta-galactosidase C-terminal" evidence="10">
    <location>
        <begin position="311"/>
        <end position="357"/>
    </location>
</feature>
<evidence type="ECO:0000256" key="7">
    <source>
        <dbReference type="ARBA" id="ARBA00023295"/>
    </source>
</evidence>
<dbReference type="EMBL" id="BAIV01000011">
    <property type="protein sequence ID" value="GAE83771.1"/>
    <property type="molecule type" value="Genomic_DNA"/>
</dbReference>
<dbReference type="InterPro" id="IPR013780">
    <property type="entry name" value="Glyco_hydro_b"/>
</dbReference>
<evidence type="ECO:0000313" key="12">
    <source>
        <dbReference type="Proteomes" id="UP000019131"/>
    </source>
</evidence>
<evidence type="ECO:0000256" key="3">
    <source>
        <dbReference type="ARBA" id="ARBA00012756"/>
    </source>
</evidence>
<evidence type="ECO:0000256" key="4">
    <source>
        <dbReference type="ARBA" id="ARBA00022723"/>
    </source>
</evidence>
<dbReference type="InterPro" id="IPR013739">
    <property type="entry name" value="Beta_galactosidase_C"/>
</dbReference>
<comment type="similarity">
    <text evidence="2">Belongs to the glycosyl hydrolase 42 family.</text>
</comment>
<evidence type="ECO:0000256" key="6">
    <source>
        <dbReference type="ARBA" id="ARBA00022833"/>
    </source>
</evidence>
<dbReference type="InterPro" id="IPR003476">
    <property type="entry name" value="Glyco_hydro_42"/>
</dbReference>